<dbReference type="AlphaFoldDB" id="A0A1W6ZEA7"/>
<feature type="region of interest" description="Disordered" evidence="2">
    <location>
        <begin position="1"/>
        <end position="20"/>
    </location>
</feature>
<evidence type="ECO:0000256" key="1">
    <source>
        <dbReference type="ARBA" id="ARBA00006754"/>
    </source>
</evidence>
<accession>A0A1W6ZEA7</accession>
<keyword evidence="5" id="KW-1185">Reference proteome</keyword>
<dbReference type="PANTHER" id="PTHR33744:SF1">
    <property type="entry name" value="DNA-BINDING TRANSCRIPTIONAL ACTIVATOR ADER"/>
    <property type="match status" value="1"/>
</dbReference>
<dbReference type="Proteomes" id="UP000194161">
    <property type="component" value="Chromosome"/>
</dbReference>
<dbReference type="SUPFAM" id="SSF55781">
    <property type="entry name" value="GAF domain-like"/>
    <property type="match status" value="1"/>
</dbReference>
<dbReference type="Pfam" id="PF13556">
    <property type="entry name" value="HTH_30"/>
    <property type="match status" value="1"/>
</dbReference>
<dbReference type="STRING" id="463040.CAL15_12860"/>
<dbReference type="InterPro" id="IPR003018">
    <property type="entry name" value="GAF"/>
</dbReference>
<dbReference type="InterPro" id="IPR029016">
    <property type="entry name" value="GAF-like_dom_sf"/>
</dbReference>
<sequence length="665" mass="71930">MPSTSSERNRTPAASPHAQQPQEVAAELLGLLHGNAGLHEFGKRLAALEGLPDALPEKNGLIELARMAMGLRNRLEQHEQRERGMLAVIESAQDLAGRLDLSELLRAIVTRARDLLRAHLCWLTIYDAEAGEFKVVVSEGAIAARTGRMTARRNLGVAGVVMSTRLPFATPDYLHDNRFSHDPALDDIFRDEGVAALVGAPLIWDDAVIGLLFVADRYHRTHTALNVSILCTLATHAAVAINNAKAFSDAQSALEKADAARAELERHASDVQGAVEAHERLTSLLARGASLDELCQSIAELLQGCVLVLDEMHHVIGRASAAGYASEAAEAYAPHGPHSAALTRALRESRRAGRSMLAYDSDGEQCRAIAVIGGEGVLGAILLFRRHEMRDISVRTFERSSSVIGIVLLSQERMEASHSRDVSELLRSLVSPRQGEHALARDRASRHGLDLAQPLALMLVEADGHEPGFLARRLRAGLALPGLVLDEIDGLLAFVCAAERAPALQIAFAEIGRRDLANAYRGVISRPARSVAELPGLYAALRRALPVAGRLGMQGGILGQNELALYSVLFETQDRASLATFLDSTIGPVLQHDRRRGTTLAETLLAYFDGGQNARATAARLGIHVNTMRQRLTTLETLAGPWNDSRRGLEIHVALRLWRIGADDG</sequence>
<dbReference type="Pfam" id="PF01590">
    <property type="entry name" value="GAF"/>
    <property type="match status" value="1"/>
</dbReference>
<evidence type="ECO:0000259" key="3">
    <source>
        <dbReference type="SMART" id="SM00065"/>
    </source>
</evidence>
<protein>
    <submittedName>
        <fullName evidence="4">CdaR family transcriptional regulator</fullName>
    </submittedName>
</protein>
<gene>
    <name evidence="4" type="ORF">CAL15_12860</name>
</gene>
<dbReference type="KEGG" id="bgm:CAL15_12860"/>
<dbReference type="Pfam" id="PF17853">
    <property type="entry name" value="GGDEF_2"/>
    <property type="match status" value="1"/>
</dbReference>
<dbReference type="OrthoDB" id="8026818at2"/>
<dbReference type="InterPro" id="IPR042070">
    <property type="entry name" value="PucR_C-HTH_sf"/>
</dbReference>
<dbReference type="InterPro" id="IPR051448">
    <property type="entry name" value="CdaR-like_regulators"/>
</dbReference>
<name>A0A1W6ZEA7_9BORD</name>
<proteinExistence type="inferred from homology"/>
<dbReference type="Gene3D" id="1.10.10.2840">
    <property type="entry name" value="PucR C-terminal helix-turn-helix domain"/>
    <property type="match status" value="1"/>
</dbReference>
<organism evidence="4 5">
    <name type="scientific">Bordetella genomosp. 13</name>
    <dbReference type="NCBI Taxonomy" id="463040"/>
    <lineage>
        <taxon>Bacteria</taxon>
        <taxon>Pseudomonadati</taxon>
        <taxon>Pseudomonadota</taxon>
        <taxon>Betaproteobacteria</taxon>
        <taxon>Burkholderiales</taxon>
        <taxon>Alcaligenaceae</taxon>
        <taxon>Bordetella</taxon>
    </lineage>
</organism>
<feature type="domain" description="GAF" evidence="3">
    <location>
        <begin position="100"/>
        <end position="251"/>
    </location>
</feature>
<dbReference type="Gene3D" id="3.30.450.40">
    <property type="match status" value="1"/>
</dbReference>
<reference evidence="4 5" key="1">
    <citation type="submission" date="2017-05" db="EMBL/GenBank/DDBJ databases">
        <title>Complete and WGS of Bordetella genogroups.</title>
        <authorList>
            <person name="Spilker T."/>
            <person name="LiPuma J."/>
        </authorList>
    </citation>
    <scope>NUCLEOTIDE SEQUENCE [LARGE SCALE GENOMIC DNA]</scope>
    <source>
        <strain evidence="4 5">AU7206</strain>
    </source>
</reference>
<dbReference type="EMBL" id="CP021111">
    <property type="protein sequence ID" value="ARP95194.1"/>
    <property type="molecule type" value="Genomic_DNA"/>
</dbReference>
<evidence type="ECO:0000313" key="5">
    <source>
        <dbReference type="Proteomes" id="UP000194161"/>
    </source>
</evidence>
<evidence type="ECO:0000313" key="4">
    <source>
        <dbReference type="EMBL" id="ARP95194.1"/>
    </source>
</evidence>
<evidence type="ECO:0000256" key="2">
    <source>
        <dbReference type="SAM" id="MobiDB-lite"/>
    </source>
</evidence>
<dbReference type="SMART" id="SM00065">
    <property type="entry name" value="GAF"/>
    <property type="match status" value="1"/>
</dbReference>
<comment type="similarity">
    <text evidence="1">Belongs to the CdaR family.</text>
</comment>
<dbReference type="InterPro" id="IPR025736">
    <property type="entry name" value="PucR_C-HTH_dom"/>
</dbReference>
<dbReference type="PANTHER" id="PTHR33744">
    <property type="entry name" value="CARBOHYDRATE DIACID REGULATOR"/>
    <property type="match status" value="1"/>
</dbReference>
<dbReference type="InterPro" id="IPR041522">
    <property type="entry name" value="CdaR_GGDEF"/>
</dbReference>